<evidence type="ECO:0000313" key="2">
    <source>
        <dbReference type="EMBL" id="MCB6184868.1"/>
    </source>
</evidence>
<dbReference type="CDD" id="cd19092">
    <property type="entry name" value="AKR_BsYcsN_EcYdhF-like"/>
    <property type="match status" value="1"/>
</dbReference>
<protein>
    <submittedName>
        <fullName evidence="2">Aldo/keto reductase</fullName>
    </submittedName>
</protein>
<organism evidence="2 3">
    <name type="scientific">Leeia speluncae</name>
    <dbReference type="NCBI Taxonomy" id="2884804"/>
    <lineage>
        <taxon>Bacteria</taxon>
        <taxon>Pseudomonadati</taxon>
        <taxon>Pseudomonadota</taxon>
        <taxon>Betaproteobacteria</taxon>
        <taxon>Neisseriales</taxon>
        <taxon>Leeiaceae</taxon>
        <taxon>Leeia</taxon>
    </lineage>
</organism>
<dbReference type="RefSeq" id="WP_227181688.1">
    <property type="nucleotide sequence ID" value="NZ_JAJBZT010000010.1"/>
</dbReference>
<name>A0ABS8D9H5_9NEIS</name>
<comment type="caution">
    <text evidence="2">The sequence shown here is derived from an EMBL/GenBank/DDBJ whole genome shotgun (WGS) entry which is preliminary data.</text>
</comment>
<dbReference type="InterPro" id="IPR050523">
    <property type="entry name" value="AKR_Detox_Biosynth"/>
</dbReference>
<proteinExistence type="predicted"/>
<evidence type="ECO:0000259" key="1">
    <source>
        <dbReference type="Pfam" id="PF00248"/>
    </source>
</evidence>
<sequence>MQSSRIQLAEGGLSLSRIVAGMWRMAEWNMTPTERAELINQCLELGVTTFDHADIYGDYAVETLFGEGLQLIPSIRESIEIVTKCGIKLISDKKPSHSLKHYDTSAAHIRASVENSLKVLGTDYIDVLLIHRPDPLMHYDEIAEIFSKLAAQGKVKHFGVSNFTATQFNALHKRYPLVTNQIELSPLQLSPMDDGMLDLLQDLAIPPMLWSALGGGRLFNPVFLQSEAGITLKGIAEEWNVSLTTLVYAWLLKLPSHPLILTGSGRIEAIEEAVQACDLLLDRITWFKILEAVRGCEVA</sequence>
<accession>A0ABS8D9H5</accession>
<dbReference type="SUPFAM" id="SSF51430">
    <property type="entry name" value="NAD(P)-linked oxidoreductase"/>
    <property type="match status" value="1"/>
</dbReference>
<reference evidence="2" key="1">
    <citation type="submission" date="2021-10" db="EMBL/GenBank/DDBJ databases">
        <title>The complete genome sequence of Leeia sp. TBRC 13508.</title>
        <authorList>
            <person name="Charoenyingcharoen P."/>
            <person name="Yukphan P."/>
        </authorList>
    </citation>
    <scope>NUCLEOTIDE SEQUENCE</scope>
    <source>
        <strain evidence="2">TBRC 13508</strain>
    </source>
</reference>
<dbReference type="EMBL" id="JAJBZT010000010">
    <property type="protein sequence ID" value="MCB6184868.1"/>
    <property type="molecule type" value="Genomic_DNA"/>
</dbReference>
<gene>
    <name evidence="2" type="ORF">LIN78_15070</name>
</gene>
<dbReference type="Proteomes" id="UP001165395">
    <property type="component" value="Unassembled WGS sequence"/>
</dbReference>
<feature type="domain" description="NADP-dependent oxidoreductase" evidence="1">
    <location>
        <begin position="17"/>
        <end position="283"/>
    </location>
</feature>
<dbReference type="InterPro" id="IPR023210">
    <property type="entry name" value="NADP_OxRdtase_dom"/>
</dbReference>
<dbReference type="InterPro" id="IPR036812">
    <property type="entry name" value="NAD(P)_OxRdtase_dom_sf"/>
</dbReference>
<keyword evidence="3" id="KW-1185">Reference proteome</keyword>
<dbReference type="PANTHER" id="PTHR43364:SF1">
    <property type="entry name" value="OXIDOREDUCTASE YDHF"/>
    <property type="match status" value="1"/>
</dbReference>
<dbReference type="Pfam" id="PF00248">
    <property type="entry name" value="Aldo_ket_red"/>
    <property type="match status" value="1"/>
</dbReference>
<dbReference type="PRINTS" id="PR00069">
    <property type="entry name" value="ALDKETRDTASE"/>
</dbReference>
<dbReference type="Gene3D" id="3.20.20.100">
    <property type="entry name" value="NADP-dependent oxidoreductase domain"/>
    <property type="match status" value="1"/>
</dbReference>
<dbReference type="PANTHER" id="PTHR43364">
    <property type="entry name" value="NADH-SPECIFIC METHYLGLYOXAL REDUCTASE-RELATED"/>
    <property type="match status" value="1"/>
</dbReference>
<dbReference type="InterPro" id="IPR020471">
    <property type="entry name" value="AKR"/>
</dbReference>
<evidence type="ECO:0000313" key="3">
    <source>
        <dbReference type="Proteomes" id="UP001165395"/>
    </source>
</evidence>